<gene>
    <name evidence="5" type="ORF">IHE50_00510</name>
</gene>
<dbReference type="EMBL" id="JADFAQ010000014">
    <property type="protein sequence ID" value="MBE5727888.1"/>
    <property type="molecule type" value="Genomic_DNA"/>
</dbReference>
<name>A0A8T3V0D8_9ARCH</name>
<dbReference type="GO" id="GO:0016787">
    <property type="term" value="F:hydrolase activity"/>
    <property type="evidence" value="ECO:0007669"/>
    <property type="project" value="UniProtKB-KW"/>
</dbReference>
<proteinExistence type="inferred from homology"/>
<evidence type="ECO:0000313" key="6">
    <source>
        <dbReference type="Proteomes" id="UP000763484"/>
    </source>
</evidence>
<evidence type="ECO:0000256" key="2">
    <source>
        <dbReference type="ARBA" id="ARBA00022722"/>
    </source>
</evidence>
<comment type="similarity">
    <text evidence="4">Belongs to the HepT RNase toxin family.</text>
</comment>
<accession>A0A8T3V0D8</accession>
<dbReference type="GO" id="GO:0004540">
    <property type="term" value="F:RNA nuclease activity"/>
    <property type="evidence" value="ECO:0007669"/>
    <property type="project" value="InterPro"/>
</dbReference>
<reference evidence="5 6" key="1">
    <citation type="submission" date="2020-09" db="EMBL/GenBank/DDBJ databases">
        <title>Genomic characterization of a novel Parvarchaeota family in acid mine drainage sediments.</title>
        <authorList>
            <person name="Luo Z.-H."/>
        </authorList>
    </citation>
    <scope>NUCLEOTIDE SEQUENCE [LARGE SCALE GENOMIC DNA]</scope>
    <source>
        <strain evidence="5">TL1-5_bins.178</strain>
    </source>
</reference>
<dbReference type="Pfam" id="PF01934">
    <property type="entry name" value="HepT-like"/>
    <property type="match status" value="1"/>
</dbReference>
<evidence type="ECO:0000313" key="5">
    <source>
        <dbReference type="EMBL" id="MBE5727888.1"/>
    </source>
</evidence>
<comment type="caution">
    <text evidence="5">The sequence shown here is derived from an EMBL/GenBank/DDBJ whole genome shotgun (WGS) entry which is preliminary data.</text>
</comment>
<dbReference type="InterPro" id="IPR037038">
    <property type="entry name" value="HepT-like_sf"/>
</dbReference>
<dbReference type="InterPro" id="IPR008201">
    <property type="entry name" value="HepT-like"/>
</dbReference>
<dbReference type="AlphaFoldDB" id="A0A8T3V0D8"/>
<dbReference type="GO" id="GO:0110001">
    <property type="term" value="C:toxin-antitoxin complex"/>
    <property type="evidence" value="ECO:0007669"/>
    <property type="project" value="InterPro"/>
</dbReference>
<evidence type="ECO:0000256" key="4">
    <source>
        <dbReference type="ARBA" id="ARBA00024207"/>
    </source>
</evidence>
<keyword evidence="1" id="KW-1277">Toxin-antitoxin system</keyword>
<evidence type="ECO:0000256" key="3">
    <source>
        <dbReference type="ARBA" id="ARBA00022801"/>
    </source>
</evidence>
<evidence type="ECO:0000256" key="1">
    <source>
        <dbReference type="ARBA" id="ARBA00022649"/>
    </source>
</evidence>
<dbReference type="Proteomes" id="UP000763484">
    <property type="component" value="Unassembled WGS sequence"/>
</dbReference>
<keyword evidence="3" id="KW-0378">Hydrolase</keyword>
<protein>
    <submittedName>
        <fullName evidence="5">DUF86 domain-containing protein</fullName>
    </submittedName>
</protein>
<keyword evidence="2" id="KW-0540">Nuclease</keyword>
<sequence length="145" mass="17079">MNSESVKNRILEKCLDLERFSKELSQILPKTVEEYQKSDLVIKSTVERRLQLISDTELDILSLLYKELNLKVVGEDFSLLSMFSNILKNNVIEKIKRLRDMRNKLIHEYKSDLFDEEVFKIATENLDEKDTISEIKHIVNSKMVD</sequence>
<organism evidence="5 6">
    <name type="scientific">Candidatus Acidifodinimicrobium mancum</name>
    <dbReference type="NCBI Taxonomy" id="2898728"/>
    <lineage>
        <taxon>Archaea</taxon>
        <taxon>Candidatus Parvarchaeota</taxon>
        <taxon>Candidatus Acidifodinimicrobiaceae</taxon>
        <taxon>Candidatus Acidifodinimicrobium</taxon>
    </lineage>
</organism>
<dbReference type="Gene3D" id="1.20.120.580">
    <property type="entry name" value="bsu32300-like"/>
    <property type="match status" value="1"/>
</dbReference>